<evidence type="ECO:0000313" key="1">
    <source>
        <dbReference type="EMBL" id="MSS13656.1"/>
    </source>
</evidence>
<sequence length="57" mass="6506">MQINITQRKMSDRGGVVLMPLLRNVPQGHKDWELTTCPKCGAKCWKDPAVDFVVKHQ</sequence>
<gene>
    <name evidence="1" type="ORF">FYJ35_01085</name>
</gene>
<organism evidence="1 2">
    <name type="scientific">Porcincola intestinalis</name>
    <dbReference type="NCBI Taxonomy" id="2606632"/>
    <lineage>
        <taxon>Bacteria</taxon>
        <taxon>Bacillati</taxon>
        <taxon>Bacillota</taxon>
        <taxon>Clostridia</taxon>
        <taxon>Lachnospirales</taxon>
        <taxon>Lachnospiraceae</taxon>
        <taxon>Porcincola</taxon>
    </lineage>
</organism>
<name>A0A6L5X3U8_9FIRM</name>
<dbReference type="AlphaFoldDB" id="A0A6L5X3U8"/>
<dbReference type="EMBL" id="VULZ01000001">
    <property type="protein sequence ID" value="MSS13656.1"/>
    <property type="molecule type" value="Genomic_DNA"/>
</dbReference>
<comment type="caution">
    <text evidence="1">The sequence shown here is derived from an EMBL/GenBank/DDBJ whole genome shotgun (WGS) entry which is preliminary data.</text>
</comment>
<dbReference type="RefSeq" id="WP_154521892.1">
    <property type="nucleotide sequence ID" value="NZ_VULZ01000001.1"/>
</dbReference>
<keyword evidence="2" id="KW-1185">Reference proteome</keyword>
<reference evidence="1 2" key="1">
    <citation type="submission" date="2019-08" db="EMBL/GenBank/DDBJ databases">
        <title>In-depth cultivation of the pig gut microbiome towards novel bacterial diversity and tailored functional studies.</title>
        <authorList>
            <person name="Wylensek D."/>
            <person name="Hitch T.C.A."/>
            <person name="Clavel T."/>
        </authorList>
    </citation>
    <scope>NUCLEOTIDE SEQUENCE [LARGE SCALE GENOMIC DNA]</scope>
    <source>
        <strain evidence="1 2">Oil+RF-744-WCA-WT-11</strain>
    </source>
</reference>
<proteinExistence type="predicted"/>
<dbReference type="Proteomes" id="UP000481852">
    <property type="component" value="Unassembled WGS sequence"/>
</dbReference>
<evidence type="ECO:0000313" key="2">
    <source>
        <dbReference type="Proteomes" id="UP000481852"/>
    </source>
</evidence>
<accession>A0A6L5X3U8</accession>
<protein>
    <submittedName>
        <fullName evidence="1">Alanine racemase</fullName>
    </submittedName>
</protein>